<dbReference type="AlphaFoldDB" id="A0A084BBQ1"/>
<proteinExistence type="predicted"/>
<name>A0A084BBQ1_STACB</name>
<dbReference type="EMBL" id="KL647405">
    <property type="protein sequence ID" value="KEY74980.1"/>
    <property type="molecule type" value="Genomic_DNA"/>
</dbReference>
<sequence length="341" mass="38528">MREAGQPLIQHTLLGRDSLPLASPQSVPREQQPALHQISDGLGPAGVVVDKRKQSCEESHIQINEKTSNKRMKPDTKRRLACPYYKRDPERHGYKGACSGPGWLTVARLKSHVLPRFRCPRCYLNLERSDALAAHARTSSPCLIIEHDPDDGFGEEVKEALKDLKVSNDIPEKWVDIYRLLFPTDQTIPSPYHEHAHRHNCEIQERKGCLRGYKEYICKEFSPTLREELKSEISVELGIFEERIKERAVDVFHNLATRILNRYQMENKTDPLGAPPRNLDGVEDEGLLGQDADTTGAAGMDGIDWFLGFNDVGVDSTDVNLPVWLHIGELVDGEQPVFHEG</sequence>
<feature type="region of interest" description="Disordered" evidence="1">
    <location>
        <begin position="1"/>
        <end position="32"/>
    </location>
</feature>
<keyword evidence="3" id="KW-1185">Reference proteome</keyword>
<dbReference type="Proteomes" id="UP000028045">
    <property type="component" value="Unassembled WGS sequence"/>
</dbReference>
<evidence type="ECO:0000313" key="3">
    <source>
        <dbReference type="Proteomes" id="UP000028045"/>
    </source>
</evidence>
<reference evidence="2 3" key="1">
    <citation type="journal article" date="2014" name="BMC Genomics">
        <title>Comparative genome sequencing reveals chemotype-specific gene clusters in the toxigenic black mold Stachybotrys.</title>
        <authorList>
            <person name="Semeiks J."/>
            <person name="Borek D."/>
            <person name="Otwinowski Z."/>
            <person name="Grishin N.V."/>
        </authorList>
    </citation>
    <scope>NUCLEOTIDE SEQUENCE [LARGE SCALE GENOMIC DNA]</scope>
    <source>
        <strain evidence="3">CBS 109288 / IBT 7711</strain>
    </source>
</reference>
<protein>
    <recommendedName>
        <fullName evidence="4">C2H2-type domain-containing protein</fullName>
    </recommendedName>
</protein>
<accession>A0A084BBQ1</accession>
<dbReference type="PANTHER" id="PTHR38166:SF1">
    <property type="entry name" value="C2H2-TYPE DOMAIN-CONTAINING PROTEIN"/>
    <property type="match status" value="1"/>
</dbReference>
<dbReference type="PANTHER" id="PTHR38166">
    <property type="entry name" value="C2H2-TYPE DOMAIN-CONTAINING PROTEIN-RELATED"/>
    <property type="match status" value="1"/>
</dbReference>
<gene>
    <name evidence="2" type="ORF">S7711_01327</name>
</gene>
<dbReference type="OrthoDB" id="4161727at2759"/>
<evidence type="ECO:0000256" key="1">
    <source>
        <dbReference type="SAM" id="MobiDB-lite"/>
    </source>
</evidence>
<organism evidence="2 3">
    <name type="scientific">Stachybotrys chartarum (strain CBS 109288 / IBT 7711)</name>
    <name type="common">Toxic black mold</name>
    <name type="synonym">Stilbospora chartarum</name>
    <dbReference type="NCBI Taxonomy" id="1280523"/>
    <lineage>
        <taxon>Eukaryota</taxon>
        <taxon>Fungi</taxon>
        <taxon>Dikarya</taxon>
        <taxon>Ascomycota</taxon>
        <taxon>Pezizomycotina</taxon>
        <taxon>Sordariomycetes</taxon>
        <taxon>Hypocreomycetidae</taxon>
        <taxon>Hypocreales</taxon>
        <taxon>Stachybotryaceae</taxon>
        <taxon>Stachybotrys</taxon>
    </lineage>
</organism>
<evidence type="ECO:0008006" key="4">
    <source>
        <dbReference type="Google" id="ProtNLM"/>
    </source>
</evidence>
<evidence type="ECO:0000313" key="2">
    <source>
        <dbReference type="EMBL" id="KEY74980.1"/>
    </source>
</evidence>
<dbReference type="HOGENOM" id="CLU_814252_0_0_1"/>